<sequence length="104" mass="11560">MPPSLKPTSEVYDNIFRKIMEQRDSMIQNPGLGIRPEFEAMFTACCVPQLLSPIYRLSQLYGGIFYQTFHFGGRRTSVCSPAVKEGWGGSGGRLALLWASPEDG</sequence>
<protein>
    <submittedName>
        <fullName evidence="2">Uncharacterized protein LOC115937767</fullName>
    </submittedName>
</protein>
<dbReference type="AlphaFoldDB" id="A0A7F8Q7N8"/>
<accession>A0A7F8Q7N8</accession>
<reference evidence="2" key="1">
    <citation type="submission" date="2025-08" db="UniProtKB">
        <authorList>
            <consortium name="RefSeq"/>
        </authorList>
    </citation>
    <scope>IDENTIFICATION</scope>
    <source>
        <tissue evidence="2">Liver</tissue>
    </source>
</reference>
<dbReference type="Proteomes" id="UP000245341">
    <property type="component" value="Unplaced"/>
</dbReference>
<dbReference type="RefSeq" id="XP_030876358.1">
    <property type="nucleotide sequence ID" value="XM_031020498.1"/>
</dbReference>
<organism evidence="1 2">
    <name type="scientific">Leptonychotes weddellii</name>
    <name type="common">Weddell seal</name>
    <name type="synonym">Otaria weddellii</name>
    <dbReference type="NCBI Taxonomy" id="9713"/>
    <lineage>
        <taxon>Eukaryota</taxon>
        <taxon>Metazoa</taxon>
        <taxon>Chordata</taxon>
        <taxon>Craniata</taxon>
        <taxon>Vertebrata</taxon>
        <taxon>Euteleostomi</taxon>
        <taxon>Mammalia</taxon>
        <taxon>Eutheria</taxon>
        <taxon>Laurasiatheria</taxon>
        <taxon>Carnivora</taxon>
        <taxon>Caniformia</taxon>
        <taxon>Pinnipedia</taxon>
        <taxon>Phocidae</taxon>
        <taxon>Monachinae</taxon>
        <taxon>Lobodontini</taxon>
        <taxon>Leptonychotes</taxon>
    </lineage>
</organism>
<dbReference type="KEGG" id="lww:115937767"/>
<name>A0A7F8Q7N8_LEPWE</name>
<gene>
    <name evidence="2" type="primary">LOC115937767</name>
</gene>
<keyword evidence="1" id="KW-1185">Reference proteome</keyword>
<evidence type="ECO:0000313" key="1">
    <source>
        <dbReference type="Proteomes" id="UP000245341"/>
    </source>
</evidence>
<proteinExistence type="predicted"/>
<dbReference type="GeneID" id="115937767"/>
<evidence type="ECO:0000313" key="2">
    <source>
        <dbReference type="RefSeq" id="XP_030876358.1"/>
    </source>
</evidence>